<protein>
    <recommendedName>
        <fullName evidence="4">TonB protein C-terminal</fullName>
    </recommendedName>
</protein>
<feature type="chain" id="PRO_5011493635" description="TonB protein C-terminal" evidence="1">
    <location>
        <begin position="24"/>
        <end position="162"/>
    </location>
</feature>
<dbReference type="PROSITE" id="PS51257">
    <property type="entry name" value="PROKAR_LIPOPROTEIN"/>
    <property type="match status" value="1"/>
</dbReference>
<evidence type="ECO:0000313" key="3">
    <source>
        <dbReference type="Proteomes" id="UP000199534"/>
    </source>
</evidence>
<evidence type="ECO:0008006" key="4">
    <source>
        <dbReference type="Google" id="ProtNLM"/>
    </source>
</evidence>
<evidence type="ECO:0000313" key="2">
    <source>
        <dbReference type="EMBL" id="SFR33693.1"/>
    </source>
</evidence>
<dbReference type="AlphaFoldDB" id="A0A1I6FUU3"/>
<proteinExistence type="predicted"/>
<dbReference type="EMBL" id="FOYQ01000001">
    <property type="protein sequence ID" value="SFR33693.1"/>
    <property type="molecule type" value="Genomic_DNA"/>
</dbReference>
<reference evidence="2 3" key="1">
    <citation type="submission" date="2016-10" db="EMBL/GenBank/DDBJ databases">
        <authorList>
            <person name="de Groot N.N."/>
        </authorList>
    </citation>
    <scope>NUCLEOTIDE SEQUENCE [LARGE SCALE GENOMIC DNA]</scope>
    <source>
        <strain evidence="2 3">DSM 21019</strain>
    </source>
</reference>
<keyword evidence="1" id="KW-0732">Signal</keyword>
<dbReference type="Proteomes" id="UP000199534">
    <property type="component" value="Unassembled WGS sequence"/>
</dbReference>
<feature type="signal peptide" evidence="1">
    <location>
        <begin position="1"/>
        <end position="23"/>
    </location>
</feature>
<accession>A0A1I6FUU3</accession>
<sequence>MARIRLVLGVVLLSGLSSCQWFASREARTKAYVEEEMKQIDFNQLDQFPLFEICDETASKFRQQDCFESTMLMNLSLIMEENGVTFQGPAGDTLWLDFTVDQQGVVTLDSTAFTNATANKYPGIYETMSRSMSDLPPLEPALKRGVPVAAEFRIPLVLKAKE</sequence>
<gene>
    <name evidence="2" type="ORF">SAMN04490243_0716</name>
</gene>
<evidence type="ECO:0000256" key="1">
    <source>
        <dbReference type="SAM" id="SignalP"/>
    </source>
</evidence>
<name>A0A1I6FUU3_9FLAO</name>
<organism evidence="2 3">
    <name type="scientific">Robiginitalea myxolifaciens</name>
    <dbReference type="NCBI Taxonomy" id="400055"/>
    <lineage>
        <taxon>Bacteria</taxon>
        <taxon>Pseudomonadati</taxon>
        <taxon>Bacteroidota</taxon>
        <taxon>Flavobacteriia</taxon>
        <taxon>Flavobacteriales</taxon>
        <taxon>Flavobacteriaceae</taxon>
        <taxon>Robiginitalea</taxon>
    </lineage>
</organism>
<dbReference type="STRING" id="400055.SAMN04490243_0716"/>
<keyword evidence="3" id="KW-1185">Reference proteome</keyword>